<evidence type="ECO:0000313" key="2">
    <source>
        <dbReference type="Proteomes" id="UP000030722"/>
    </source>
</evidence>
<dbReference type="Proteomes" id="UP000030722">
    <property type="component" value="Genome"/>
</dbReference>
<protein>
    <submittedName>
        <fullName evidence="1">Uncharacterized protein</fullName>
    </submittedName>
</protein>
<evidence type="ECO:0000313" key="1">
    <source>
        <dbReference type="EMBL" id="AIZ01634.1"/>
    </source>
</evidence>
<sequence>MLVSEVLRYEDHIIDVALDLGCYVRKRSDVHWKVSGVAGVLDFYPTTGTIYNAATNKSIRGDKSATLTTVKAALAKCARMTQGSPR</sequence>
<organism evidence="1 2">
    <name type="scientific">Vibrio phage J2</name>
    <dbReference type="NCBI Taxonomy" id="1558467"/>
    <lineage>
        <taxon>Viruses</taxon>
        <taxon>Duplodnaviria</taxon>
        <taxon>Heunggongvirae</taxon>
        <taxon>Uroviricota</taxon>
        <taxon>Caudoviricetes</taxon>
        <taxon>Enhodamvirus</taxon>
        <taxon>Enhodamvirus VP2</taxon>
    </lineage>
</organism>
<reference evidence="1 2" key="1">
    <citation type="submission" date="2014-09" db="EMBL/GenBank/DDBJ databases">
        <title>Complete genome sequences of seven Vibrio cholerae phages isolated in China.</title>
        <authorList>
            <person name="Bhandare S.G."/>
            <person name="Warry A."/>
            <person name="Emes R.D."/>
            <person name="Su J."/>
            <person name="Barrow P.A."/>
            <person name="Atterbury R.J."/>
        </authorList>
    </citation>
    <scope>NUCLEOTIDE SEQUENCE [LARGE SCALE GENOMIC DNA]</scope>
</reference>
<dbReference type="RefSeq" id="YP_009152794.1">
    <property type="nucleotide sequence ID" value="NC_027393.1"/>
</dbReference>
<dbReference type="EMBL" id="KM612264">
    <property type="protein sequence ID" value="AIZ01634.1"/>
    <property type="molecule type" value="Genomic_DNA"/>
</dbReference>
<gene>
    <name evidence="1" type="ORF">J2_0043</name>
</gene>
<dbReference type="GeneID" id="24725196"/>
<dbReference type="KEGG" id="vg:24725196"/>
<accession>A0A0A7HEJ6</accession>
<name>A0A0A7HEJ6_9CAUD</name>
<proteinExistence type="predicted"/>